<dbReference type="EMBL" id="JADWOX010000017">
    <property type="protein sequence ID" value="MBI1685989.1"/>
    <property type="molecule type" value="Genomic_DNA"/>
</dbReference>
<feature type="compositionally biased region" description="Acidic residues" evidence="1">
    <location>
        <begin position="1"/>
        <end position="13"/>
    </location>
</feature>
<comment type="caution">
    <text evidence="2">The sequence shown here is derived from an EMBL/GenBank/DDBJ whole genome shotgun (WGS) entry which is preliminary data.</text>
</comment>
<feature type="region of interest" description="Disordered" evidence="1">
    <location>
        <begin position="1"/>
        <end position="59"/>
    </location>
</feature>
<evidence type="ECO:0000256" key="1">
    <source>
        <dbReference type="SAM" id="MobiDB-lite"/>
    </source>
</evidence>
<organism evidence="2 3">
    <name type="scientific">Caulobacter hibisci</name>
    <dbReference type="NCBI Taxonomy" id="2035993"/>
    <lineage>
        <taxon>Bacteria</taxon>
        <taxon>Pseudomonadati</taxon>
        <taxon>Pseudomonadota</taxon>
        <taxon>Alphaproteobacteria</taxon>
        <taxon>Caulobacterales</taxon>
        <taxon>Caulobacteraceae</taxon>
        <taxon>Caulobacter</taxon>
    </lineage>
</organism>
<keyword evidence="3" id="KW-1185">Reference proteome</keyword>
<accession>A0ABS0T2E6</accession>
<reference evidence="2 3" key="1">
    <citation type="submission" date="2020-11" db="EMBL/GenBank/DDBJ databases">
        <title>genome sequence of strain KACC 18849.</title>
        <authorList>
            <person name="Gao J."/>
            <person name="Zhang X."/>
        </authorList>
    </citation>
    <scope>NUCLEOTIDE SEQUENCE [LARGE SCALE GENOMIC DNA]</scope>
    <source>
        <strain evidence="2 3">KACC 18849</strain>
    </source>
</reference>
<protein>
    <submittedName>
        <fullName evidence="2">Uncharacterized protein</fullName>
    </submittedName>
</protein>
<evidence type="ECO:0000313" key="2">
    <source>
        <dbReference type="EMBL" id="MBI1685989.1"/>
    </source>
</evidence>
<dbReference type="Proteomes" id="UP000639859">
    <property type="component" value="Unassembled WGS sequence"/>
</dbReference>
<evidence type="ECO:0000313" key="3">
    <source>
        <dbReference type="Proteomes" id="UP000639859"/>
    </source>
</evidence>
<gene>
    <name evidence="2" type="ORF">I4Q42_20160</name>
</gene>
<dbReference type="RefSeq" id="WP_198577889.1">
    <property type="nucleotide sequence ID" value="NZ_JADWOX010000017.1"/>
</dbReference>
<proteinExistence type="predicted"/>
<feature type="compositionally biased region" description="Acidic residues" evidence="1">
    <location>
        <begin position="47"/>
        <end position="59"/>
    </location>
</feature>
<name>A0ABS0T2E6_9CAUL</name>
<sequence>MAEPADTEADDAAYDPSTPEANRAIQQGIGVGARDLAAQRDPGEGDAPLEDAVDEDEDG</sequence>